<name>A0A261FXH5_9BIFI</name>
<proteinExistence type="predicted"/>
<reference evidence="1 2" key="1">
    <citation type="journal article" date="2017" name="BMC Genomics">
        <title>Comparative genomic and phylogenomic analyses of the Bifidobacteriaceae family.</title>
        <authorList>
            <person name="Lugli G.A."/>
            <person name="Milani C."/>
            <person name="Turroni F."/>
            <person name="Duranti S."/>
            <person name="Mancabelli L."/>
            <person name="Mangifesta M."/>
            <person name="Ferrario C."/>
            <person name="Modesto M."/>
            <person name="Mattarelli P."/>
            <person name="Jiri K."/>
            <person name="van Sinderen D."/>
            <person name="Ventura M."/>
        </authorList>
    </citation>
    <scope>NUCLEOTIDE SEQUENCE [LARGE SCALE GENOMIC DNA]</scope>
    <source>
        <strain evidence="1 2">DSM 100202</strain>
    </source>
</reference>
<comment type="caution">
    <text evidence="1">The sequence shown here is derived from an EMBL/GenBank/DDBJ whole genome shotgun (WGS) entry which is preliminary data.</text>
</comment>
<evidence type="ECO:0000313" key="2">
    <source>
        <dbReference type="Proteomes" id="UP000216074"/>
    </source>
</evidence>
<dbReference type="EMBL" id="MWWY01000027">
    <property type="protein sequence ID" value="OZG63881.1"/>
    <property type="molecule type" value="Genomic_DNA"/>
</dbReference>
<accession>A0A261FXH5</accession>
<keyword evidence="2" id="KW-1185">Reference proteome</keyword>
<sequence>MVQFRYYQTKEGVSPFLTWLNKLRRNDQAKVYATIKNIEIFGLGIAMQKEWVKKLDNDIWEIRSQFGGNIQRAPFFFVKDNICIITHGFTKKTPKTPKRELATAHRIMKQYEEEHDANTTI</sequence>
<organism evidence="1 2">
    <name type="scientific">Bifidobacterium hapali</name>
    <dbReference type="NCBI Taxonomy" id="1630172"/>
    <lineage>
        <taxon>Bacteria</taxon>
        <taxon>Bacillati</taxon>
        <taxon>Actinomycetota</taxon>
        <taxon>Actinomycetes</taxon>
        <taxon>Bifidobacteriales</taxon>
        <taxon>Bifidobacteriaceae</taxon>
        <taxon>Bifidobacterium</taxon>
    </lineage>
</organism>
<gene>
    <name evidence="1" type="ORF">BHAP_1505</name>
</gene>
<protein>
    <submittedName>
        <fullName evidence="1">Toxin RelE</fullName>
    </submittedName>
</protein>
<dbReference type="InterPro" id="IPR009241">
    <property type="entry name" value="HigB-like"/>
</dbReference>
<dbReference type="RefSeq" id="WP_094730115.1">
    <property type="nucleotide sequence ID" value="NZ_MWWY01000027.1"/>
</dbReference>
<evidence type="ECO:0000313" key="1">
    <source>
        <dbReference type="EMBL" id="OZG63881.1"/>
    </source>
</evidence>
<dbReference type="AlphaFoldDB" id="A0A261FXH5"/>
<dbReference type="Proteomes" id="UP000216074">
    <property type="component" value="Unassembled WGS sequence"/>
</dbReference>
<dbReference type="OrthoDB" id="3233388at2"/>
<dbReference type="Pfam" id="PF05973">
    <property type="entry name" value="Gp49"/>
    <property type="match status" value="1"/>
</dbReference>